<dbReference type="PANTHER" id="PTHR33606">
    <property type="entry name" value="PROTEIN YCII"/>
    <property type="match status" value="1"/>
</dbReference>
<dbReference type="KEGG" id="bmj:BMULJ_04756"/>
<sequence length="98" mass="10900">MPFLIETFDKPDHAHVRARERDAHLAFLARHRALLLACGAKLDDDGAAASGGIYIVDLDTREAAERFIAADPFALAGLFERIAIVRWRKVYVNGVCHL</sequence>
<dbReference type="Pfam" id="PF03795">
    <property type="entry name" value="YCII"/>
    <property type="match status" value="1"/>
</dbReference>
<accession>A0A0H3KNG8</accession>
<dbReference type="AlphaFoldDB" id="A0A0H3KNG8"/>
<dbReference type="InterPro" id="IPR051807">
    <property type="entry name" value="Sec-metab_biosynth-assoc"/>
</dbReference>
<dbReference type="RefSeq" id="WP_012216613.1">
    <property type="nucleotide sequence ID" value="NC_010086.1"/>
</dbReference>
<dbReference type="EMBL" id="AP009386">
    <property type="protein sequence ID" value="BAG46603.1"/>
    <property type="molecule type" value="Genomic_DNA"/>
</dbReference>
<dbReference type="InterPro" id="IPR005545">
    <property type="entry name" value="YCII"/>
</dbReference>
<dbReference type="Proteomes" id="UP000008815">
    <property type="component" value="Chromosome 2"/>
</dbReference>
<evidence type="ECO:0000313" key="3">
    <source>
        <dbReference type="EMBL" id="BAG46603.1"/>
    </source>
</evidence>
<dbReference type="STRING" id="395019.BMULJ_04756"/>
<dbReference type="Gene3D" id="3.30.70.1060">
    <property type="entry name" value="Dimeric alpha+beta barrel"/>
    <property type="match status" value="1"/>
</dbReference>
<dbReference type="InterPro" id="IPR011008">
    <property type="entry name" value="Dimeric_a/b-barrel"/>
</dbReference>
<keyword evidence="4" id="KW-1185">Reference proteome</keyword>
<reference evidence="3 4" key="1">
    <citation type="submission" date="2007-04" db="EMBL/GenBank/DDBJ databases">
        <title>Complete genome sequence of Burkholderia multivorans ATCC 17616.</title>
        <authorList>
            <person name="Ohtsubo Y."/>
            <person name="Yamashita A."/>
            <person name="Kurokawa K."/>
            <person name="Takami H."/>
            <person name="Yuhara S."/>
            <person name="Nishiyama E."/>
            <person name="Endo R."/>
            <person name="Miyazaki R."/>
            <person name="Ono A."/>
            <person name="Yano K."/>
            <person name="Ito M."/>
            <person name="Sota M."/>
            <person name="Yuji N."/>
            <person name="Hattori M."/>
            <person name="Tsuda M."/>
        </authorList>
    </citation>
    <scope>NUCLEOTIDE SEQUENCE [LARGE SCALE GENOMIC DNA]</scope>
    <source>
        <strain evidence="4">ATCC 17616 / 249</strain>
    </source>
</reference>
<proteinExistence type="inferred from homology"/>
<dbReference type="KEGG" id="bmu:Bmul_3760"/>
<evidence type="ECO:0000259" key="2">
    <source>
        <dbReference type="Pfam" id="PF03795"/>
    </source>
</evidence>
<comment type="similarity">
    <text evidence="1">Belongs to the YciI family.</text>
</comment>
<evidence type="ECO:0000256" key="1">
    <source>
        <dbReference type="ARBA" id="ARBA00007689"/>
    </source>
</evidence>
<dbReference type="SUPFAM" id="SSF54909">
    <property type="entry name" value="Dimeric alpha+beta barrel"/>
    <property type="match status" value="1"/>
</dbReference>
<dbReference type="PANTHER" id="PTHR33606:SF3">
    <property type="entry name" value="PROTEIN YCII"/>
    <property type="match status" value="1"/>
</dbReference>
<dbReference type="eggNOG" id="COG2350">
    <property type="taxonomic scope" value="Bacteria"/>
</dbReference>
<feature type="domain" description="YCII-related" evidence="2">
    <location>
        <begin position="1"/>
        <end position="88"/>
    </location>
</feature>
<dbReference type="NCBIfam" id="NF009503">
    <property type="entry name" value="PRK12863.1-3"/>
    <property type="match status" value="1"/>
</dbReference>
<protein>
    <recommendedName>
        <fullName evidence="2">YCII-related domain-containing protein</fullName>
    </recommendedName>
</protein>
<evidence type="ECO:0000313" key="4">
    <source>
        <dbReference type="Proteomes" id="UP000008815"/>
    </source>
</evidence>
<name>A0A0H3KNG8_BURM1</name>
<organism evidence="3 4">
    <name type="scientific">Burkholderia multivorans (strain ATCC 17616 / 249)</name>
    <dbReference type="NCBI Taxonomy" id="395019"/>
    <lineage>
        <taxon>Bacteria</taxon>
        <taxon>Pseudomonadati</taxon>
        <taxon>Pseudomonadota</taxon>
        <taxon>Betaproteobacteria</taxon>
        <taxon>Burkholderiales</taxon>
        <taxon>Burkholderiaceae</taxon>
        <taxon>Burkholderia</taxon>
        <taxon>Burkholderia cepacia complex</taxon>
    </lineage>
</organism>
<gene>
    <name evidence="3" type="ordered locus">BMULJ_04756</name>
</gene>
<dbReference type="HOGENOM" id="CLU_110355_3_1_4"/>